<comment type="caution">
    <text evidence="1">The sequence shown here is derived from an EMBL/GenBank/DDBJ whole genome shotgun (WGS) entry which is preliminary data.</text>
</comment>
<accession>A0ABM8VC58</accession>
<organism evidence="1 2">
    <name type="scientific">Paenibacillus allorhizosphaerae</name>
    <dbReference type="NCBI Taxonomy" id="2849866"/>
    <lineage>
        <taxon>Bacteria</taxon>
        <taxon>Bacillati</taxon>
        <taxon>Bacillota</taxon>
        <taxon>Bacilli</taxon>
        <taxon>Bacillales</taxon>
        <taxon>Paenibacillaceae</taxon>
        <taxon>Paenibacillus</taxon>
    </lineage>
</organism>
<evidence type="ECO:0000313" key="2">
    <source>
        <dbReference type="Proteomes" id="UP000730618"/>
    </source>
</evidence>
<name>A0ABM8VC58_9BACL</name>
<dbReference type="RefSeq" id="WP_218097262.1">
    <property type="nucleotide sequence ID" value="NZ_CAJVCE010000002.1"/>
</dbReference>
<evidence type="ECO:0000313" key="1">
    <source>
        <dbReference type="EMBL" id="CAG7623111.1"/>
    </source>
</evidence>
<protein>
    <recommendedName>
        <fullName evidence="3">DUF3973 domain-containing protein</fullName>
    </recommendedName>
</protein>
<keyword evidence="2" id="KW-1185">Reference proteome</keyword>
<sequence>MFYCIACNQLHQLDDLRKEADGRHITFRTGFHYINDTLYQAGYCSEVGSVKPPLVASNNHIGQPELSF</sequence>
<dbReference type="EMBL" id="CAJVCE010000002">
    <property type="protein sequence ID" value="CAG7623111.1"/>
    <property type="molecule type" value="Genomic_DNA"/>
</dbReference>
<proteinExistence type="predicted"/>
<reference evidence="1 2" key="1">
    <citation type="submission" date="2021-06" db="EMBL/GenBank/DDBJ databases">
        <authorList>
            <person name="Criscuolo A."/>
        </authorList>
    </citation>
    <scope>NUCLEOTIDE SEQUENCE [LARGE SCALE GENOMIC DNA]</scope>
    <source>
        <strain evidence="2">CIP 111802</strain>
    </source>
</reference>
<evidence type="ECO:0008006" key="3">
    <source>
        <dbReference type="Google" id="ProtNLM"/>
    </source>
</evidence>
<gene>
    <name evidence="1" type="ORF">PAECIP111802_00907</name>
</gene>
<dbReference type="Proteomes" id="UP000730618">
    <property type="component" value="Unassembled WGS sequence"/>
</dbReference>